<feature type="domain" description="Protein kinase" evidence="10">
    <location>
        <begin position="89"/>
        <end position="358"/>
    </location>
</feature>
<evidence type="ECO:0000256" key="8">
    <source>
        <dbReference type="PROSITE-ProRule" id="PRU10141"/>
    </source>
</evidence>
<reference evidence="11 12" key="1">
    <citation type="journal article" date="2016" name="Genome Announc.">
        <title>First Complete Genome Sequence of a Subdivision 6 Acidobacterium Strain.</title>
        <authorList>
            <person name="Huang S."/>
            <person name="Vieira S."/>
            <person name="Bunk B."/>
            <person name="Riedel T."/>
            <person name="Sproer C."/>
            <person name="Overmann J."/>
        </authorList>
    </citation>
    <scope>NUCLEOTIDE SEQUENCE [LARGE SCALE GENOMIC DNA]</scope>
    <source>
        <strain evidence="12">DSM 100886 HEG_-6_39</strain>
    </source>
</reference>
<dbReference type="PANTHER" id="PTHR43289:SF6">
    <property type="entry name" value="SERINE_THREONINE-PROTEIN KINASE NEKL-3"/>
    <property type="match status" value="1"/>
</dbReference>
<keyword evidence="4 11" id="KW-0418">Kinase</keyword>
<dbReference type="Gene3D" id="3.30.200.20">
    <property type="entry name" value="Phosphorylase Kinase, domain 1"/>
    <property type="match status" value="1"/>
</dbReference>
<dbReference type="InterPro" id="IPR011659">
    <property type="entry name" value="WD40"/>
</dbReference>
<dbReference type="GO" id="GO:0005524">
    <property type="term" value="F:ATP binding"/>
    <property type="evidence" value="ECO:0007669"/>
    <property type="project" value="UniProtKB-UniRule"/>
</dbReference>
<evidence type="ECO:0000313" key="11">
    <source>
        <dbReference type="EMBL" id="AMY07672.1"/>
    </source>
</evidence>
<dbReference type="PANTHER" id="PTHR43289">
    <property type="entry name" value="MITOGEN-ACTIVATED PROTEIN KINASE KINASE KINASE 20-RELATED"/>
    <property type="match status" value="1"/>
</dbReference>
<dbReference type="KEGG" id="abac:LuPra_00848"/>
<evidence type="ECO:0000256" key="2">
    <source>
        <dbReference type="ARBA" id="ARBA00022679"/>
    </source>
</evidence>
<dbReference type="InterPro" id="IPR008271">
    <property type="entry name" value="Ser/Thr_kinase_AS"/>
</dbReference>
<sequence length="959" mass="102500">MSDTPDWSRVKAVFHAALEQTPAVRGTFVADACGNDAALRREVESLLGAHDAAGDFVAADAMAGLTTASLHELSASDADLAPGSRLGAYDLVELIGRGSMGQVYKAVDSRLSRTVALKVLAPDLAPDPSSRSRFQREARTIASLSHPHICTLFDVEHGGRIDYLVMEYLEGGTLADRLRRGPMPLEATRRYATEIIQALDAAHSQGVVHRDLKPANVMLTGSGAKVLDFGLAKLVKPRASAASSSARPADDTRQGAVVGTGGYMSPEQARGEPVDTRADIWAFGCLLFEMLTGRAVFTRGSFAETVAAVLEREPDWGLLPVTTPRSMVRVMRHCLQKDPAKRLRDIGDAIVDLAEPELQTDTHDLTSSRSRVLRSVPWVIAATALAVAVFTTTRNSRAPASTVTPVRLSIIAPEGMTLAPFDVSGAPQFALSPDARQMVLVVADAARVSRLWIRPLDSTSGRTLAGTDHATGPFWSPDGSAIGFFADRKLKRVSLQSGLVQELADAAQDVPGGDWSPHGTMLFSGPGRTLLRISENGGPASAATAVDDSAGELAQRWPQFLPDGRHFLFYMRCRDRARNGAYVGSLDAPGHRFVVASAARPIYAAGRLLFERDGNLTAQPFDPTSATLSGQPIALPDRVVALRGPAWLPVSAAADTIAYWTGDGRPTFDLDLVDRAGRVLQHVLPSGQYTALDLSPDGARALVTERTSPQQDALSMIDLRSGDRSRVTLAPGAAHFGVWAPDGRQVVFSSIEDGAARLYRTTVAGNGGDIAIVPSMSQTNMFPTSWSPDSEWVLYTAPGGMAWDVFAVRLADSRWRPVVVAPQNQIQARLSSNGRWVAYASDESGRYEVYVQSFQDGTGKVLVSSRGGSQPTWRQDGRELFYVAADGTMMAVAVNSGSRFEHGAQTPLFATRSPEVLAPFVASYAVSASGSRFLLRAASVGVPPSTVTVVVDGRARTGH</sequence>
<dbReference type="SUPFAM" id="SSF56112">
    <property type="entry name" value="Protein kinase-like (PK-like)"/>
    <property type="match status" value="1"/>
</dbReference>
<feature type="region of interest" description="Disordered" evidence="9">
    <location>
        <begin position="242"/>
        <end position="271"/>
    </location>
</feature>
<dbReference type="GO" id="GO:0004674">
    <property type="term" value="F:protein serine/threonine kinase activity"/>
    <property type="evidence" value="ECO:0007669"/>
    <property type="project" value="UniProtKB-KW"/>
</dbReference>
<name>A0A143PGF8_LUTPR</name>
<dbReference type="PROSITE" id="PS00108">
    <property type="entry name" value="PROTEIN_KINASE_ST"/>
    <property type="match status" value="1"/>
</dbReference>
<keyword evidence="12" id="KW-1185">Reference proteome</keyword>
<evidence type="ECO:0000256" key="6">
    <source>
        <dbReference type="ARBA" id="ARBA00047899"/>
    </source>
</evidence>
<dbReference type="PATRIC" id="fig|1813736.3.peg.885"/>
<dbReference type="EC" id="2.7.11.1" evidence="11"/>
<keyword evidence="2 11" id="KW-0808">Transferase</keyword>
<dbReference type="Gene3D" id="2.120.10.30">
    <property type="entry name" value="TolB, C-terminal domain"/>
    <property type="match status" value="3"/>
</dbReference>
<dbReference type="Pfam" id="PF07676">
    <property type="entry name" value="PD40"/>
    <property type="match status" value="3"/>
</dbReference>
<dbReference type="PROSITE" id="PS50011">
    <property type="entry name" value="PROTEIN_KINASE_DOM"/>
    <property type="match status" value="1"/>
</dbReference>
<evidence type="ECO:0000256" key="9">
    <source>
        <dbReference type="SAM" id="MobiDB-lite"/>
    </source>
</evidence>
<dbReference type="STRING" id="1855912.LuPra_00848"/>
<evidence type="ECO:0000256" key="5">
    <source>
        <dbReference type="ARBA" id="ARBA00022840"/>
    </source>
</evidence>
<keyword evidence="3 8" id="KW-0547">Nucleotide-binding</keyword>
<evidence type="ECO:0000256" key="3">
    <source>
        <dbReference type="ARBA" id="ARBA00022741"/>
    </source>
</evidence>
<comment type="catalytic activity">
    <reaction evidence="6">
        <text>L-threonyl-[protein] + ATP = O-phospho-L-threonyl-[protein] + ADP + H(+)</text>
        <dbReference type="Rhea" id="RHEA:46608"/>
        <dbReference type="Rhea" id="RHEA-COMP:11060"/>
        <dbReference type="Rhea" id="RHEA-COMP:11605"/>
        <dbReference type="ChEBI" id="CHEBI:15378"/>
        <dbReference type="ChEBI" id="CHEBI:30013"/>
        <dbReference type="ChEBI" id="CHEBI:30616"/>
        <dbReference type="ChEBI" id="CHEBI:61977"/>
        <dbReference type="ChEBI" id="CHEBI:456216"/>
        <dbReference type="EC" id="2.7.11.1"/>
    </reaction>
</comment>
<dbReference type="AlphaFoldDB" id="A0A143PGF8"/>
<evidence type="ECO:0000313" key="12">
    <source>
        <dbReference type="Proteomes" id="UP000076079"/>
    </source>
</evidence>
<dbReference type="InterPro" id="IPR017441">
    <property type="entry name" value="Protein_kinase_ATP_BS"/>
</dbReference>
<proteinExistence type="predicted"/>
<keyword evidence="5 8" id="KW-0067">ATP-binding</keyword>
<dbReference type="PROSITE" id="PS00107">
    <property type="entry name" value="PROTEIN_KINASE_ATP"/>
    <property type="match status" value="1"/>
</dbReference>
<protein>
    <submittedName>
        <fullName evidence="11">Serine/threonine-protein kinase PknB</fullName>
        <ecNumber evidence="11">2.7.11.1</ecNumber>
    </submittedName>
</protein>
<dbReference type="CDD" id="cd14014">
    <property type="entry name" value="STKc_PknB_like"/>
    <property type="match status" value="1"/>
</dbReference>
<dbReference type="SMART" id="SM00220">
    <property type="entry name" value="S_TKc"/>
    <property type="match status" value="1"/>
</dbReference>
<evidence type="ECO:0000256" key="1">
    <source>
        <dbReference type="ARBA" id="ARBA00022527"/>
    </source>
</evidence>
<dbReference type="EMBL" id="CP015136">
    <property type="protein sequence ID" value="AMY07672.1"/>
    <property type="molecule type" value="Genomic_DNA"/>
</dbReference>
<feature type="binding site" evidence="8">
    <location>
        <position position="118"/>
    </location>
    <ligand>
        <name>ATP</name>
        <dbReference type="ChEBI" id="CHEBI:30616"/>
    </ligand>
</feature>
<dbReference type="Pfam" id="PF00069">
    <property type="entry name" value="Pkinase"/>
    <property type="match status" value="1"/>
</dbReference>
<dbReference type="Proteomes" id="UP000076079">
    <property type="component" value="Chromosome"/>
</dbReference>
<evidence type="ECO:0000256" key="7">
    <source>
        <dbReference type="ARBA" id="ARBA00048679"/>
    </source>
</evidence>
<dbReference type="FunFam" id="3.30.200.20:FF:000035">
    <property type="entry name" value="Serine/threonine protein kinase Stk1"/>
    <property type="match status" value="1"/>
</dbReference>
<dbReference type="InterPro" id="IPR000719">
    <property type="entry name" value="Prot_kinase_dom"/>
</dbReference>
<dbReference type="InterPro" id="IPR011009">
    <property type="entry name" value="Kinase-like_dom_sf"/>
</dbReference>
<dbReference type="RefSeq" id="WP_162271292.1">
    <property type="nucleotide sequence ID" value="NZ_CP015136.1"/>
</dbReference>
<evidence type="ECO:0000256" key="4">
    <source>
        <dbReference type="ARBA" id="ARBA00022777"/>
    </source>
</evidence>
<comment type="catalytic activity">
    <reaction evidence="7">
        <text>L-seryl-[protein] + ATP = O-phospho-L-seryl-[protein] + ADP + H(+)</text>
        <dbReference type="Rhea" id="RHEA:17989"/>
        <dbReference type="Rhea" id="RHEA-COMP:9863"/>
        <dbReference type="Rhea" id="RHEA-COMP:11604"/>
        <dbReference type="ChEBI" id="CHEBI:15378"/>
        <dbReference type="ChEBI" id="CHEBI:29999"/>
        <dbReference type="ChEBI" id="CHEBI:30616"/>
        <dbReference type="ChEBI" id="CHEBI:83421"/>
        <dbReference type="ChEBI" id="CHEBI:456216"/>
        <dbReference type="EC" id="2.7.11.1"/>
    </reaction>
</comment>
<organism evidence="11 12">
    <name type="scientific">Luteitalea pratensis</name>
    <dbReference type="NCBI Taxonomy" id="1855912"/>
    <lineage>
        <taxon>Bacteria</taxon>
        <taxon>Pseudomonadati</taxon>
        <taxon>Acidobacteriota</taxon>
        <taxon>Vicinamibacteria</taxon>
        <taxon>Vicinamibacterales</taxon>
        <taxon>Vicinamibacteraceae</taxon>
        <taxon>Luteitalea</taxon>
    </lineage>
</organism>
<dbReference type="InterPro" id="IPR011042">
    <property type="entry name" value="6-blade_b-propeller_TolB-like"/>
</dbReference>
<dbReference type="GO" id="GO:0106310">
    <property type="term" value="F:protein serine kinase activity"/>
    <property type="evidence" value="ECO:0007669"/>
    <property type="project" value="RHEA"/>
</dbReference>
<accession>A0A143PGF8</accession>
<evidence type="ECO:0000259" key="10">
    <source>
        <dbReference type="PROSITE" id="PS50011"/>
    </source>
</evidence>
<reference evidence="12" key="2">
    <citation type="submission" date="2016-04" db="EMBL/GenBank/DDBJ databases">
        <title>First Complete Genome Sequence of a Subdivision 6 Acidobacterium.</title>
        <authorList>
            <person name="Huang S."/>
            <person name="Vieira S."/>
            <person name="Bunk B."/>
            <person name="Riedel T."/>
            <person name="Sproeer C."/>
            <person name="Overmann J."/>
        </authorList>
    </citation>
    <scope>NUCLEOTIDE SEQUENCE [LARGE SCALE GENOMIC DNA]</scope>
    <source>
        <strain evidence="12">DSM 100886 HEG_-6_39</strain>
    </source>
</reference>
<keyword evidence="1" id="KW-0723">Serine/threonine-protein kinase</keyword>
<dbReference type="Gene3D" id="1.10.510.10">
    <property type="entry name" value="Transferase(Phosphotransferase) domain 1"/>
    <property type="match status" value="1"/>
</dbReference>
<gene>
    <name evidence="11" type="primary">pknB_3</name>
    <name evidence="11" type="ORF">LuPra_00848</name>
</gene>
<dbReference type="SUPFAM" id="SSF82171">
    <property type="entry name" value="DPP6 N-terminal domain-like"/>
    <property type="match status" value="1"/>
</dbReference>